<feature type="non-terminal residue" evidence="10">
    <location>
        <position position="504"/>
    </location>
</feature>
<dbReference type="InterPro" id="IPR049561">
    <property type="entry name" value="NSUN5_7_fdxn-like"/>
</dbReference>
<evidence type="ECO:0000256" key="3">
    <source>
        <dbReference type="ARBA" id="ARBA00022691"/>
    </source>
</evidence>
<sequence length="504" mass="56576">MASLYSGASKIVDKVIKKKGTIKSLVIESDFENKKILYALVCETLKYKKIIDEILEQTDLLKLEKQLKLSFALVLVYEFLFGHGLKCGGKFKQCISRNKSSLNSALARIKIREKVSSNADLLSTKTKVAGSIPRYVRVNLLLTSIRDVVQHFKNEGYNMLEIPQDLLKKERKSFHMDEDIPDVIVFPPATDLHNHPLYLKGHIILQDKASCLPAHVLDPPPGSHVIDACAAPGNKTSHLASRMNNKGKIHAFDTDSHRLSTMKKLMTTAGVSCVTMRNMSFLKVDPSAEEYNDVEYIVLDPSCSGSGIVNRMDHLTDDEKGDDFQRRLDSLSQFQLTALLHALSFPSVKKVVYSTCSVHRQENEDVVKQALSKSQGEFELSPIMAAWTNRGLPVFPGAERCIRASPEVNQTNGFFVALFTRKEVDSEHTNGSVTNLDQVNVHTESCHNEEKISPLKRKMMKNSSKKNKKQKLDMALEDGDKLDKNKLKQDEVCDVTLNKKCNVK</sequence>
<dbReference type="KEGG" id="aten:116300441"/>
<dbReference type="InterPro" id="IPR049560">
    <property type="entry name" value="MeTrfase_RsmB-F_NOP2_cat"/>
</dbReference>
<dbReference type="CDD" id="cd02440">
    <property type="entry name" value="AdoMet_MTases"/>
    <property type="match status" value="1"/>
</dbReference>
<feature type="domain" description="SAM-dependent MTase RsmB/NOP-type" evidence="8">
    <location>
        <begin position="124"/>
        <end position="422"/>
    </location>
</feature>
<proteinExistence type="inferred from homology"/>
<reference evidence="10" key="1">
    <citation type="submission" date="2025-08" db="UniProtKB">
        <authorList>
            <consortium name="RefSeq"/>
        </authorList>
    </citation>
    <scope>IDENTIFICATION</scope>
</reference>
<dbReference type="InParanoid" id="A0A6P8IEE2"/>
<feature type="binding site" evidence="6">
    <location>
        <position position="253"/>
    </location>
    <ligand>
        <name>S-adenosyl-L-methionine</name>
        <dbReference type="ChEBI" id="CHEBI:59789"/>
    </ligand>
</feature>
<keyword evidence="4 6" id="KW-0694">RNA-binding</keyword>
<feature type="binding site" evidence="6">
    <location>
        <begin position="229"/>
        <end position="235"/>
    </location>
    <ligand>
        <name>S-adenosyl-L-methionine</name>
        <dbReference type="ChEBI" id="CHEBI:59789"/>
    </ligand>
</feature>
<comment type="catalytic activity">
    <reaction evidence="5">
        <text>a cytidine in 25S rRNA + S-adenosyl-L-methionine = a 5-methylcytidine in 25S rRNA + S-adenosyl-L-homocysteine + H(+)</text>
        <dbReference type="Rhea" id="RHEA:47780"/>
        <dbReference type="Rhea" id="RHEA-COMP:11911"/>
        <dbReference type="Rhea" id="RHEA-COMP:11912"/>
        <dbReference type="ChEBI" id="CHEBI:15378"/>
        <dbReference type="ChEBI" id="CHEBI:57856"/>
        <dbReference type="ChEBI" id="CHEBI:59789"/>
        <dbReference type="ChEBI" id="CHEBI:74483"/>
        <dbReference type="ChEBI" id="CHEBI:82748"/>
    </reaction>
</comment>
<dbReference type="Proteomes" id="UP000515163">
    <property type="component" value="Unplaced"/>
</dbReference>
<comment type="similarity">
    <text evidence="6">Belongs to the class I-like SAM-binding methyltransferase superfamily. RsmB/NOP family.</text>
</comment>
<dbReference type="InterPro" id="IPR023267">
    <property type="entry name" value="RCMT"/>
</dbReference>
<dbReference type="FunCoup" id="A0A6P8IEE2">
    <property type="interactions" value="1486"/>
</dbReference>
<evidence type="ECO:0000256" key="1">
    <source>
        <dbReference type="ARBA" id="ARBA00022603"/>
    </source>
</evidence>
<dbReference type="InterPro" id="IPR029063">
    <property type="entry name" value="SAM-dependent_MTases_sf"/>
</dbReference>
<dbReference type="PROSITE" id="PS51686">
    <property type="entry name" value="SAM_MT_RSMB_NOP"/>
    <property type="match status" value="1"/>
</dbReference>
<dbReference type="GO" id="GO:0070475">
    <property type="term" value="P:rRNA base methylation"/>
    <property type="evidence" value="ECO:0007669"/>
    <property type="project" value="TreeGrafter"/>
</dbReference>
<dbReference type="InterPro" id="IPR001678">
    <property type="entry name" value="MeTrfase_RsmB-F_NOP2_dom"/>
</dbReference>
<dbReference type="RefSeq" id="XP_031565177.1">
    <property type="nucleotide sequence ID" value="XM_031709317.1"/>
</dbReference>
<dbReference type="OrthoDB" id="435282at2759"/>
<dbReference type="GO" id="GO:0003723">
    <property type="term" value="F:RNA binding"/>
    <property type="evidence" value="ECO:0007669"/>
    <property type="project" value="UniProtKB-UniRule"/>
</dbReference>
<protein>
    <submittedName>
        <fullName evidence="10">Probable 28S rRNA (Cytosine-C(5))-methyltransferase</fullName>
    </submittedName>
</protein>
<dbReference type="AlphaFoldDB" id="A0A6P8IEE2"/>
<evidence type="ECO:0000313" key="9">
    <source>
        <dbReference type="Proteomes" id="UP000515163"/>
    </source>
</evidence>
<feature type="compositionally biased region" description="Basic and acidic residues" evidence="7">
    <location>
        <begin position="470"/>
        <end position="481"/>
    </location>
</feature>
<feature type="compositionally biased region" description="Basic residues" evidence="7">
    <location>
        <begin position="458"/>
        <end position="469"/>
    </location>
</feature>
<evidence type="ECO:0000256" key="6">
    <source>
        <dbReference type="PROSITE-ProRule" id="PRU01023"/>
    </source>
</evidence>
<dbReference type="FunFam" id="3.40.50.150:FF:000164">
    <property type="entry name" value="Methyltransferase NSUN5, putative"/>
    <property type="match status" value="1"/>
</dbReference>
<dbReference type="GeneID" id="116300441"/>
<dbReference type="Gene3D" id="3.40.50.150">
    <property type="entry name" value="Vaccinia Virus protein VP39"/>
    <property type="match status" value="1"/>
</dbReference>
<keyword evidence="2 6" id="KW-0808">Transferase</keyword>
<dbReference type="GO" id="GO:0005730">
    <property type="term" value="C:nucleolus"/>
    <property type="evidence" value="ECO:0007669"/>
    <property type="project" value="TreeGrafter"/>
</dbReference>
<dbReference type="Pfam" id="PF21153">
    <property type="entry name" value="NSUN5_N"/>
    <property type="match status" value="1"/>
</dbReference>
<organism evidence="9 10">
    <name type="scientific">Actinia tenebrosa</name>
    <name type="common">Australian red waratah sea anemone</name>
    <dbReference type="NCBI Taxonomy" id="6105"/>
    <lineage>
        <taxon>Eukaryota</taxon>
        <taxon>Metazoa</taxon>
        <taxon>Cnidaria</taxon>
        <taxon>Anthozoa</taxon>
        <taxon>Hexacorallia</taxon>
        <taxon>Actiniaria</taxon>
        <taxon>Actiniidae</taxon>
        <taxon>Actinia</taxon>
    </lineage>
</organism>
<evidence type="ECO:0000256" key="5">
    <source>
        <dbReference type="ARBA" id="ARBA00053002"/>
    </source>
</evidence>
<dbReference type="PRINTS" id="PR02008">
    <property type="entry name" value="RCMTFAMILY"/>
</dbReference>
<dbReference type="GO" id="GO:0008173">
    <property type="term" value="F:RNA methyltransferase activity"/>
    <property type="evidence" value="ECO:0007669"/>
    <property type="project" value="InterPro"/>
</dbReference>
<feature type="active site" description="Nucleophile" evidence="6">
    <location>
        <position position="356"/>
    </location>
</feature>
<keyword evidence="9" id="KW-1185">Reference proteome</keyword>
<dbReference type="Pfam" id="PF01189">
    <property type="entry name" value="Methyltr_RsmB-F"/>
    <property type="match status" value="1"/>
</dbReference>
<dbReference type="Gene3D" id="3.30.70.1170">
    <property type="entry name" value="Sun protein, domain 3"/>
    <property type="match status" value="1"/>
</dbReference>
<keyword evidence="1 6" id="KW-0489">Methyltransferase</keyword>
<feature type="binding site" evidence="6">
    <location>
        <position position="300"/>
    </location>
    <ligand>
        <name>S-adenosyl-L-methionine</name>
        <dbReference type="ChEBI" id="CHEBI:59789"/>
    </ligand>
</feature>
<dbReference type="Pfam" id="PF21148">
    <property type="entry name" value="NSUN5_fdxn-like"/>
    <property type="match status" value="1"/>
</dbReference>
<accession>A0A6P8IEE2</accession>
<comment type="caution">
    <text evidence="6">Lacks conserved residue(s) required for the propagation of feature annotation.</text>
</comment>
<dbReference type="SUPFAM" id="SSF53335">
    <property type="entry name" value="S-adenosyl-L-methionine-dependent methyltransferases"/>
    <property type="match status" value="1"/>
</dbReference>
<dbReference type="InterPro" id="IPR048889">
    <property type="entry name" value="NSUN5_RCM1_N"/>
</dbReference>
<evidence type="ECO:0000313" key="10">
    <source>
        <dbReference type="RefSeq" id="XP_031565177.1"/>
    </source>
</evidence>
<dbReference type="PANTHER" id="PTHR22807:SF4">
    <property type="entry name" value="28S RRNA (CYTOSINE-C(5))-METHYLTRANSFERASE"/>
    <property type="match status" value="1"/>
</dbReference>
<evidence type="ECO:0000256" key="4">
    <source>
        <dbReference type="ARBA" id="ARBA00022884"/>
    </source>
</evidence>
<evidence type="ECO:0000256" key="7">
    <source>
        <dbReference type="SAM" id="MobiDB-lite"/>
    </source>
</evidence>
<evidence type="ECO:0000256" key="2">
    <source>
        <dbReference type="ARBA" id="ARBA00022679"/>
    </source>
</evidence>
<gene>
    <name evidence="10" type="primary">LOC116300441</name>
</gene>
<evidence type="ECO:0000259" key="8">
    <source>
        <dbReference type="PROSITE" id="PS51686"/>
    </source>
</evidence>
<name>A0A6P8IEE2_ACTTE</name>
<feature type="region of interest" description="Disordered" evidence="7">
    <location>
        <begin position="458"/>
        <end position="481"/>
    </location>
</feature>
<dbReference type="PANTHER" id="PTHR22807">
    <property type="entry name" value="NOP2 YEAST -RELATED NOL1/NOP2/FMU SUN DOMAIN-CONTAINING"/>
    <property type="match status" value="1"/>
</dbReference>
<keyword evidence="3 6" id="KW-0949">S-adenosyl-L-methionine</keyword>